<organism evidence="2 3">
    <name type="scientific">Phialocephala subalpina</name>
    <dbReference type="NCBI Taxonomy" id="576137"/>
    <lineage>
        <taxon>Eukaryota</taxon>
        <taxon>Fungi</taxon>
        <taxon>Dikarya</taxon>
        <taxon>Ascomycota</taxon>
        <taxon>Pezizomycotina</taxon>
        <taxon>Leotiomycetes</taxon>
        <taxon>Helotiales</taxon>
        <taxon>Mollisiaceae</taxon>
        <taxon>Phialocephala</taxon>
        <taxon>Phialocephala fortinii species complex</taxon>
    </lineage>
</organism>
<dbReference type="EMBL" id="FJOG01000034">
    <property type="protein sequence ID" value="CZR65965.1"/>
    <property type="molecule type" value="Genomic_DNA"/>
</dbReference>
<dbReference type="AlphaFoldDB" id="A0A1L7XLN9"/>
<feature type="chain" id="PRO_5012431121" description="CBM-cenC domain-containing protein" evidence="1">
    <location>
        <begin position="22"/>
        <end position="257"/>
    </location>
</feature>
<keyword evidence="1" id="KW-0732">Signal</keyword>
<evidence type="ECO:0000313" key="2">
    <source>
        <dbReference type="EMBL" id="CZR65965.1"/>
    </source>
</evidence>
<sequence>MHFSLTAILLTTASLFSLVASTCNLDNCYNNLAHYSASTFCSTYTTAINTALTGLPSYVSTSCGSSRLSSACSCLYPASGASTTSSCQASQATKTVTVTRVSTTTVASVQPACILRNGDFGLDPWVNEDIINESSYGYNTPTIGGPAYSGTAAFSVSFPADGIYELDQHVTFPSTSIPLTLTFYAKSNTTGCSIIAVFGIRGGAYFAEKQVQLTTNYAVYSVSGTTDGETLGFVALEVQCSGSTGGSVVLIDGVALG</sequence>
<name>A0A1L7XLN9_9HELO</name>
<protein>
    <recommendedName>
        <fullName evidence="4">CBM-cenC domain-containing protein</fullName>
    </recommendedName>
</protein>
<evidence type="ECO:0008006" key="4">
    <source>
        <dbReference type="Google" id="ProtNLM"/>
    </source>
</evidence>
<dbReference type="Gene3D" id="2.60.120.260">
    <property type="entry name" value="Galactose-binding domain-like"/>
    <property type="match status" value="1"/>
</dbReference>
<reference evidence="2 3" key="1">
    <citation type="submission" date="2016-03" db="EMBL/GenBank/DDBJ databases">
        <authorList>
            <person name="Ploux O."/>
        </authorList>
    </citation>
    <scope>NUCLEOTIDE SEQUENCE [LARGE SCALE GENOMIC DNA]</scope>
    <source>
        <strain evidence="2 3">UAMH 11012</strain>
    </source>
</reference>
<proteinExistence type="predicted"/>
<dbReference type="Proteomes" id="UP000184330">
    <property type="component" value="Unassembled WGS sequence"/>
</dbReference>
<evidence type="ECO:0000256" key="1">
    <source>
        <dbReference type="SAM" id="SignalP"/>
    </source>
</evidence>
<dbReference type="STRING" id="576137.A0A1L7XLN9"/>
<evidence type="ECO:0000313" key="3">
    <source>
        <dbReference type="Proteomes" id="UP000184330"/>
    </source>
</evidence>
<keyword evidence="3" id="KW-1185">Reference proteome</keyword>
<accession>A0A1L7XLN9</accession>
<gene>
    <name evidence="2" type="ORF">PAC_15865</name>
</gene>
<feature type="signal peptide" evidence="1">
    <location>
        <begin position="1"/>
        <end position="21"/>
    </location>
</feature>